<evidence type="ECO:0000313" key="1">
    <source>
        <dbReference type="EMBL" id="JAH55717.1"/>
    </source>
</evidence>
<proteinExistence type="predicted"/>
<name>A0A0E9TQI0_ANGAN</name>
<dbReference type="AlphaFoldDB" id="A0A0E9TQI0"/>
<reference evidence="1" key="2">
    <citation type="journal article" date="2015" name="Fish Shellfish Immunol.">
        <title>Early steps in the European eel (Anguilla anguilla)-Vibrio vulnificus interaction in the gills: Role of the RtxA13 toxin.</title>
        <authorList>
            <person name="Callol A."/>
            <person name="Pajuelo D."/>
            <person name="Ebbesson L."/>
            <person name="Teles M."/>
            <person name="MacKenzie S."/>
            <person name="Amaro C."/>
        </authorList>
    </citation>
    <scope>NUCLEOTIDE SEQUENCE</scope>
</reference>
<protein>
    <submittedName>
        <fullName evidence="1">Uncharacterized protein</fullName>
    </submittedName>
</protein>
<organism evidence="1">
    <name type="scientific">Anguilla anguilla</name>
    <name type="common">European freshwater eel</name>
    <name type="synonym">Muraena anguilla</name>
    <dbReference type="NCBI Taxonomy" id="7936"/>
    <lineage>
        <taxon>Eukaryota</taxon>
        <taxon>Metazoa</taxon>
        <taxon>Chordata</taxon>
        <taxon>Craniata</taxon>
        <taxon>Vertebrata</taxon>
        <taxon>Euteleostomi</taxon>
        <taxon>Actinopterygii</taxon>
        <taxon>Neopterygii</taxon>
        <taxon>Teleostei</taxon>
        <taxon>Anguilliformes</taxon>
        <taxon>Anguillidae</taxon>
        <taxon>Anguilla</taxon>
    </lineage>
</organism>
<dbReference type="EMBL" id="GBXM01052860">
    <property type="protein sequence ID" value="JAH55717.1"/>
    <property type="molecule type" value="Transcribed_RNA"/>
</dbReference>
<reference evidence="1" key="1">
    <citation type="submission" date="2014-11" db="EMBL/GenBank/DDBJ databases">
        <authorList>
            <person name="Amaro Gonzalez C."/>
        </authorList>
    </citation>
    <scope>NUCLEOTIDE SEQUENCE</scope>
</reference>
<sequence length="18" mass="2153">MNPKPVHFVMINIFSFQC</sequence>
<accession>A0A0E9TQI0</accession>